<dbReference type="EMBL" id="LUGG01000010">
    <property type="protein sequence ID" value="OBZ71952.1"/>
    <property type="molecule type" value="Genomic_DNA"/>
</dbReference>
<organism evidence="2 3">
    <name type="scientific">Grifola frondosa</name>
    <name type="common">Maitake</name>
    <name type="synonym">Polyporus frondosus</name>
    <dbReference type="NCBI Taxonomy" id="5627"/>
    <lineage>
        <taxon>Eukaryota</taxon>
        <taxon>Fungi</taxon>
        <taxon>Dikarya</taxon>
        <taxon>Basidiomycota</taxon>
        <taxon>Agaricomycotina</taxon>
        <taxon>Agaricomycetes</taxon>
        <taxon>Polyporales</taxon>
        <taxon>Grifolaceae</taxon>
        <taxon>Grifola</taxon>
    </lineage>
</organism>
<dbReference type="InterPro" id="IPR013087">
    <property type="entry name" value="Znf_C2H2_type"/>
</dbReference>
<evidence type="ECO:0000259" key="1">
    <source>
        <dbReference type="PROSITE" id="PS00028"/>
    </source>
</evidence>
<dbReference type="STRING" id="5627.A0A1C7M548"/>
<dbReference type="PROSITE" id="PS00028">
    <property type="entry name" value="ZINC_FINGER_C2H2_1"/>
    <property type="match status" value="1"/>
</dbReference>
<proteinExistence type="predicted"/>
<sequence>MPRIPSSKSTRPRQLASDPLHLCCLVTTCNKWFKNASGQTKHMRTYHHADHWDAAATNHLPQNLEQNDILEVDEGSYQHFGEDMDIEVDEDQEEHPAFEIEAHEHAHGYDQEVAGDDIEPSLLNVLAEDNGDEEEGPSYPEYPEEEIPQHLPDMHEYADMDPEDLIRVYHDILDVLGNMKWESFDLKYSGDLPDHDVPSWITASYEVWFRNPHTVVRNMLANPDFKDEIDYAPVQEFYGGERRLKDFMSGDWAWKQAVGQNSEDPAMHGSAFIPVILGSDKTTVSVATGQTEYYPLYLSIGNVHNNIILSKRFLLASCKAGVPNICTADKTDLDGSEAGCHSHDHTEALVSNFELGVLWDEYGLVGDIVQFDTLSSLSPLRTWQSPFDGLASIPDLVEFTVLDIGLSGIMHGKWVLVDVQVALGRILSAFRVHHAGDDDVMDHESSGMEQIMPTSAGSSRRATSCLAIPHTC</sequence>
<dbReference type="OrthoDB" id="3199698at2759"/>
<name>A0A1C7M548_GRIFR</name>
<protein>
    <recommendedName>
        <fullName evidence="1">C2H2-type domain-containing protein</fullName>
    </recommendedName>
</protein>
<accession>A0A1C7M548</accession>
<feature type="domain" description="C2H2-type" evidence="1">
    <location>
        <begin position="24"/>
        <end position="48"/>
    </location>
</feature>
<gene>
    <name evidence="2" type="ORF">A0H81_08076</name>
</gene>
<keyword evidence="3" id="KW-1185">Reference proteome</keyword>
<dbReference type="Proteomes" id="UP000092993">
    <property type="component" value="Unassembled WGS sequence"/>
</dbReference>
<dbReference type="InterPro" id="IPR041078">
    <property type="entry name" value="Plavaka"/>
</dbReference>
<evidence type="ECO:0000313" key="3">
    <source>
        <dbReference type="Proteomes" id="UP000092993"/>
    </source>
</evidence>
<evidence type="ECO:0000313" key="2">
    <source>
        <dbReference type="EMBL" id="OBZ71952.1"/>
    </source>
</evidence>
<reference evidence="2 3" key="1">
    <citation type="submission" date="2016-03" db="EMBL/GenBank/DDBJ databases">
        <title>Whole genome sequencing of Grifola frondosa 9006-11.</title>
        <authorList>
            <person name="Min B."/>
            <person name="Park H."/>
            <person name="Kim J.-G."/>
            <person name="Cho H."/>
            <person name="Oh Y.-L."/>
            <person name="Kong W.-S."/>
            <person name="Choi I.-G."/>
        </authorList>
    </citation>
    <scope>NUCLEOTIDE SEQUENCE [LARGE SCALE GENOMIC DNA]</scope>
    <source>
        <strain evidence="2 3">9006-11</strain>
    </source>
</reference>
<dbReference type="AlphaFoldDB" id="A0A1C7M548"/>
<comment type="caution">
    <text evidence="2">The sequence shown here is derived from an EMBL/GenBank/DDBJ whole genome shotgun (WGS) entry which is preliminary data.</text>
</comment>
<dbReference type="Pfam" id="PF18759">
    <property type="entry name" value="Plavaka"/>
    <property type="match status" value="1"/>
</dbReference>